<feature type="domain" description="MYND-type" evidence="19">
    <location>
        <begin position="432"/>
        <end position="473"/>
    </location>
</feature>
<keyword evidence="13" id="KW-1133">Transmembrane helix</keyword>
<dbReference type="PROSITE" id="PS50865">
    <property type="entry name" value="ZF_MYND_2"/>
    <property type="match status" value="1"/>
</dbReference>
<dbReference type="SUPFAM" id="SSF144232">
    <property type="entry name" value="HIT/MYND zinc finger-like"/>
    <property type="match status" value="1"/>
</dbReference>
<dbReference type="GO" id="GO:0016020">
    <property type="term" value="C:membrane"/>
    <property type="evidence" value="ECO:0007669"/>
    <property type="project" value="UniProtKB-SubCell"/>
</dbReference>
<proteinExistence type="inferred from homology"/>
<keyword evidence="5" id="KW-0934">Plastid</keyword>
<dbReference type="Proteomes" id="UP001362999">
    <property type="component" value="Unassembled WGS sequence"/>
</dbReference>
<evidence type="ECO:0000256" key="5">
    <source>
        <dbReference type="ARBA" id="ARBA00022640"/>
    </source>
</evidence>
<comment type="caution">
    <text evidence="20">The sequence shown here is derived from an EMBL/GenBank/DDBJ whole genome shotgun (WGS) entry which is preliminary data.</text>
</comment>
<dbReference type="PANTHER" id="PTHR32523:SF8">
    <property type="entry name" value="DOLICHOL KINASE"/>
    <property type="match status" value="1"/>
</dbReference>
<evidence type="ECO:0000256" key="1">
    <source>
        <dbReference type="ARBA" id="ARBA00004141"/>
    </source>
</evidence>
<dbReference type="GO" id="GO:0008270">
    <property type="term" value="F:zinc ion binding"/>
    <property type="evidence" value="ECO:0007669"/>
    <property type="project" value="UniProtKB-KW"/>
</dbReference>
<comment type="catalytic activity">
    <reaction evidence="17">
        <text>phytol + CTP = phytyl phosphate + CDP + H(+)</text>
        <dbReference type="Rhea" id="RHEA:38055"/>
        <dbReference type="ChEBI" id="CHEBI:15378"/>
        <dbReference type="ChEBI" id="CHEBI:17327"/>
        <dbReference type="ChEBI" id="CHEBI:37563"/>
        <dbReference type="ChEBI" id="CHEBI:58069"/>
        <dbReference type="ChEBI" id="CHEBI:75483"/>
        <dbReference type="EC" id="2.7.1.182"/>
    </reaction>
</comment>
<evidence type="ECO:0000256" key="8">
    <source>
        <dbReference type="ARBA" id="ARBA00022723"/>
    </source>
</evidence>
<evidence type="ECO:0000256" key="4">
    <source>
        <dbReference type="ARBA" id="ARBA00022528"/>
    </source>
</evidence>
<keyword evidence="21" id="KW-1185">Reference proteome</keyword>
<name>A0AAW0CBB7_9AGAR</name>
<keyword evidence="10" id="KW-0418">Kinase</keyword>
<dbReference type="AlphaFoldDB" id="A0AAW0CBB7"/>
<evidence type="ECO:0000256" key="2">
    <source>
        <dbReference type="ARBA" id="ARBA00004229"/>
    </source>
</evidence>
<accession>A0AAW0CBB7</accession>
<evidence type="ECO:0000256" key="18">
    <source>
        <dbReference type="PROSITE-ProRule" id="PRU00134"/>
    </source>
</evidence>
<keyword evidence="8" id="KW-0479">Metal-binding</keyword>
<evidence type="ECO:0000256" key="10">
    <source>
        <dbReference type="ARBA" id="ARBA00022777"/>
    </source>
</evidence>
<dbReference type="EMBL" id="JAWWNJ010000019">
    <property type="protein sequence ID" value="KAK7036261.1"/>
    <property type="molecule type" value="Genomic_DNA"/>
</dbReference>
<evidence type="ECO:0000256" key="9">
    <source>
        <dbReference type="ARBA" id="ARBA00022771"/>
    </source>
</evidence>
<evidence type="ECO:0000313" key="20">
    <source>
        <dbReference type="EMBL" id="KAK7036261.1"/>
    </source>
</evidence>
<dbReference type="InterPro" id="IPR002893">
    <property type="entry name" value="Znf_MYND"/>
</dbReference>
<evidence type="ECO:0000256" key="15">
    <source>
        <dbReference type="ARBA" id="ARBA00024015"/>
    </source>
</evidence>
<comment type="subcellular location">
    <subcellularLocation>
        <location evidence="1">Membrane</location>
        <topology evidence="1">Multi-pass membrane protein</topology>
    </subcellularLocation>
    <subcellularLocation>
        <location evidence="2">Plastid</location>
        <location evidence="2">Chloroplast</location>
    </subcellularLocation>
</comment>
<evidence type="ECO:0000256" key="3">
    <source>
        <dbReference type="ARBA" id="ARBA00010794"/>
    </source>
</evidence>
<evidence type="ECO:0000259" key="19">
    <source>
        <dbReference type="PROSITE" id="PS50865"/>
    </source>
</evidence>
<keyword evidence="4" id="KW-0150">Chloroplast</keyword>
<organism evidence="20 21">
    <name type="scientific">Favolaschia claudopus</name>
    <dbReference type="NCBI Taxonomy" id="2862362"/>
    <lineage>
        <taxon>Eukaryota</taxon>
        <taxon>Fungi</taxon>
        <taxon>Dikarya</taxon>
        <taxon>Basidiomycota</taxon>
        <taxon>Agaricomycotina</taxon>
        <taxon>Agaricomycetes</taxon>
        <taxon>Agaricomycetidae</taxon>
        <taxon>Agaricales</taxon>
        <taxon>Marasmiineae</taxon>
        <taxon>Mycenaceae</taxon>
        <taxon>Favolaschia</taxon>
    </lineage>
</organism>
<evidence type="ECO:0000256" key="17">
    <source>
        <dbReference type="ARBA" id="ARBA00048889"/>
    </source>
</evidence>
<evidence type="ECO:0000256" key="16">
    <source>
        <dbReference type="ARBA" id="ARBA00039024"/>
    </source>
</evidence>
<comment type="pathway">
    <text evidence="15">Cofactor biosynthesis; tocopherol biosynthesis.</text>
</comment>
<dbReference type="Gene3D" id="6.10.140.2220">
    <property type="match status" value="1"/>
</dbReference>
<reference evidence="20 21" key="1">
    <citation type="journal article" date="2024" name="J Genomics">
        <title>Draft genome sequencing and assembly of Favolaschia claudopus CIRM-BRFM 2984 isolated from oak limbs.</title>
        <authorList>
            <person name="Navarro D."/>
            <person name="Drula E."/>
            <person name="Chaduli D."/>
            <person name="Cazenave R."/>
            <person name="Ahrendt S."/>
            <person name="Wang J."/>
            <person name="Lipzen A."/>
            <person name="Daum C."/>
            <person name="Barry K."/>
            <person name="Grigoriev I.V."/>
            <person name="Favel A."/>
            <person name="Rosso M.N."/>
            <person name="Martin F."/>
        </authorList>
    </citation>
    <scope>NUCLEOTIDE SEQUENCE [LARGE SCALE GENOMIC DNA]</scope>
    <source>
        <strain evidence="20 21">CIRM-BRFM 2984</strain>
    </source>
</reference>
<sequence length="625" mass="70487">MRRSMPPSLELTNLERLPPDFRKLATSLLELHPPPRNVSLFADMTRKQQLKNYDHFLELLPVLYRLLDPSRLPEQEELDSPTKNVLQNITLAHGALWAILSFHVPPGVRVDFWPRIWAWVNFYFAYEDYLSGVIELNPPQAFYSGFMILCAALSRDPDLKKLVLGSTGAALLAVRVWTIFTKPEECFEFDGAVYEMIHAFVTSSPELLYEKVVEEIDGGISEVARLVMLACEALDASLDAKHVWVFAAALDIVLFIDGIAHVWQSGTPLCRLCDALLPLGFVKSVVIAGQKLCALAEKDTVTDGLQLIVGNCLLIIEALCQGASGHRVLRTAVQHGLLRLIVASAAWTSRPEEVDVPLRRIVADLLTPCTVFYYLLLDLEKANRQLKNLFDLTAWPQPEIARIWSGFTDALETRLDYLERYNSGTCPTSCANTECGKTSELEKLKWCSGCRSVLYCNKTCQSAHWRAGHRISCLRHQNIGPRRRNNSSMFTNKEYGFLQFLRYEDHRRMESQIARDQVLVWADNPNAVPVAVLDYATFPVTLTMSDGTPHPQSSASSFNSTNLDLSTMRLRLGVNSDFDIQYTIVREDTRMVDGLKNVAGRLDSILAENLQDEIDCILKSGRRYN</sequence>
<comment type="similarity">
    <text evidence="3">Belongs to the polyprenol kinase family.</text>
</comment>
<dbReference type="EC" id="2.7.1.182" evidence="16"/>
<gene>
    <name evidence="20" type="ORF">R3P38DRAFT_619269</name>
</gene>
<evidence type="ECO:0000256" key="14">
    <source>
        <dbReference type="ARBA" id="ARBA00023136"/>
    </source>
</evidence>
<protein>
    <recommendedName>
        <fullName evidence="16">phytol kinase</fullName>
        <ecNumber evidence="16">2.7.1.182</ecNumber>
    </recommendedName>
</protein>
<evidence type="ECO:0000313" key="21">
    <source>
        <dbReference type="Proteomes" id="UP001362999"/>
    </source>
</evidence>
<evidence type="ECO:0000256" key="13">
    <source>
        <dbReference type="ARBA" id="ARBA00022989"/>
    </source>
</evidence>
<keyword evidence="9 18" id="KW-0863">Zinc-finger</keyword>
<evidence type="ECO:0000256" key="6">
    <source>
        <dbReference type="ARBA" id="ARBA00022679"/>
    </source>
</evidence>
<keyword evidence="12" id="KW-0809">Transit peptide</keyword>
<evidence type="ECO:0000256" key="11">
    <source>
        <dbReference type="ARBA" id="ARBA00022833"/>
    </source>
</evidence>
<dbReference type="Pfam" id="PF01753">
    <property type="entry name" value="zf-MYND"/>
    <property type="match status" value="1"/>
</dbReference>
<keyword evidence="6" id="KW-0808">Transferase</keyword>
<keyword evidence="11" id="KW-0862">Zinc</keyword>
<evidence type="ECO:0000256" key="7">
    <source>
        <dbReference type="ARBA" id="ARBA00022692"/>
    </source>
</evidence>
<dbReference type="GO" id="GO:0010276">
    <property type="term" value="F:phytol kinase activity"/>
    <property type="evidence" value="ECO:0007669"/>
    <property type="project" value="UniProtKB-EC"/>
</dbReference>
<keyword evidence="14" id="KW-0472">Membrane</keyword>
<dbReference type="InterPro" id="IPR039606">
    <property type="entry name" value="Phytol/farnesol_kinase"/>
</dbReference>
<keyword evidence="7" id="KW-0812">Transmembrane</keyword>
<dbReference type="PANTHER" id="PTHR32523">
    <property type="entry name" value="PHYTOL KINASE 1, CHLOROPLASTIC"/>
    <property type="match status" value="1"/>
</dbReference>
<evidence type="ECO:0000256" key="12">
    <source>
        <dbReference type="ARBA" id="ARBA00022946"/>
    </source>
</evidence>